<dbReference type="PANTHER" id="PTHR41523">
    <property type="entry name" value="TWO-COMPONENT SYSTEM SENSOR PROTEIN"/>
    <property type="match status" value="1"/>
</dbReference>
<dbReference type="Pfam" id="PF07536">
    <property type="entry name" value="HWE_HK"/>
    <property type="match status" value="1"/>
</dbReference>
<evidence type="ECO:0000256" key="7">
    <source>
        <dbReference type="ARBA" id="ARBA00022840"/>
    </source>
</evidence>
<dbReference type="GO" id="GO:0004673">
    <property type="term" value="F:protein histidine kinase activity"/>
    <property type="evidence" value="ECO:0007669"/>
    <property type="project" value="UniProtKB-EC"/>
</dbReference>
<evidence type="ECO:0000256" key="8">
    <source>
        <dbReference type="SAM" id="Phobius"/>
    </source>
</evidence>
<sequence>MRRRRRKIASAERPPGGYTADADVRALPRAFMRPSFRFVFASAVALVALAATAALAIVVSRDTAARLEGEIKGGLSELASYMTGALDRGMAERLRDIRVAASLDTMRSADAPVEAKRKVLDQLKTTYPAYAAIALMSPEGRVVTATVPQMVGADVTNREFFQEGRKAPYVGDVHDALLLAKLMSTGPLDVPRFVDLVAPVRDDNGALVGVIGAHMFWSWAAEIDATLRSIASARHPGLEVFILAKDGTVLLGPDALRNKPVPIALAGLGPQSATVTWPDGRSYLTAWRRTSGYADYPGLGWTVLTRQPAATAFAPVADLQRSIAVAGLLVGLASALLAWFAAGWALLPLSRIRAYSAALGGEGAPPPPRSRIAEIADISDALQGASVRLQAHNAAQQSMIAELNHRVKNTLSIVQSITSLSARAYQSVAECTRRLQDRLHAIAQAHDVLSDNNWQAVDLRAIIERELRRYPAEHDAVTLDGPRIELTPQAAVMIGLAVHELAHNAERFGALSTPQGRIAVSWFVAQAVSQDGIDITMRWIESGGPRIQPPERRGLGSILLERAAAIGPRGAVAVEYLPDGIRCEMRLHLFHVPRPMFSPGAQPHAAAAPDGAAI</sequence>
<keyword evidence="6" id="KW-0418">Kinase</keyword>
<evidence type="ECO:0000256" key="3">
    <source>
        <dbReference type="ARBA" id="ARBA00022553"/>
    </source>
</evidence>
<accession>A0A917I3D4</accession>
<dbReference type="EC" id="2.7.13.3" evidence="2"/>
<evidence type="ECO:0000313" key="10">
    <source>
        <dbReference type="EMBL" id="GGH09838.1"/>
    </source>
</evidence>
<dbReference type="AlphaFoldDB" id="A0A917I3D4"/>
<evidence type="ECO:0000256" key="6">
    <source>
        <dbReference type="ARBA" id="ARBA00022777"/>
    </source>
</evidence>
<keyword evidence="7" id="KW-0067">ATP-binding</keyword>
<comment type="caution">
    <text evidence="10">The sequence shown here is derived from an EMBL/GenBank/DDBJ whole genome shotgun (WGS) entry which is preliminary data.</text>
</comment>
<feature type="transmembrane region" description="Helical" evidence="8">
    <location>
        <begin position="38"/>
        <end position="59"/>
    </location>
</feature>
<protein>
    <recommendedName>
        <fullName evidence="2">histidine kinase</fullName>
        <ecNumber evidence="2">2.7.13.3</ecNumber>
    </recommendedName>
</protein>
<reference evidence="10" key="2">
    <citation type="submission" date="2020-09" db="EMBL/GenBank/DDBJ databases">
        <authorList>
            <person name="Sun Q."/>
            <person name="Zhou Y."/>
        </authorList>
    </citation>
    <scope>NUCLEOTIDE SEQUENCE</scope>
    <source>
        <strain evidence="10">CGMCC 1.12214</strain>
    </source>
</reference>
<keyword evidence="11" id="KW-1185">Reference proteome</keyword>
<dbReference type="CDD" id="cd12914">
    <property type="entry name" value="PDC1_DGC_like"/>
    <property type="match status" value="1"/>
</dbReference>
<dbReference type="CDD" id="cd18774">
    <property type="entry name" value="PDC2_HK_sensor"/>
    <property type="match status" value="1"/>
</dbReference>
<keyword evidence="8" id="KW-0812">Transmembrane</keyword>
<dbReference type="InterPro" id="IPR011102">
    <property type="entry name" value="Sig_transdc_His_kinase_HWE"/>
</dbReference>
<dbReference type="Gene3D" id="3.30.565.10">
    <property type="entry name" value="Histidine kinase-like ATPase, C-terminal domain"/>
    <property type="match status" value="1"/>
</dbReference>
<evidence type="ECO:0000256" key="1">
    <source>
        <dbReference type="ARBA" id="ARBA00000085"/>
    </source>
</evidence>
<evidence type="ECO:0000256" key="5">
    <source>
        <dbReference type="ARBA" id="ARBA00022741"/>
    </source>
</evidence>
<dbReference type="EMBL" id="BMES01000001">
    <property type="protein sequence ID" value="GGH09838.1"/>
    <property type="molecule type" value="Genomic_DNA"/>
</dbReference>
<dbReference type="PANTHER" id="PTHR41523:SF7">
    <property type="entry name" value="HISTIDINE KINASE"/>
    <property type="match status" value="1"/>
</dbReference>
<dbReference type="InterPro" id="IPR036890">
    <property type="entry name" value="HATPase_C_sf"/>
</dbReference>
<keyword evidence="8" id="KW-1133">Transmembrane helix</keyword>
<keyword evidence="5" id="KW-0547">Nucleotide-binding</keyword>
<feature type="transmembrane region" description="Helical" evidence="8">
    <location>
        <begin position="323"/>
        <end position="347"/>
    </location>
</feature>
<dbReference type="Gene3D" id="3.30.450.20">
    <property type="entry name" value="PAS domain"/>
    <property type="match status" value="1"/>
</dbReference>
<dbReference type="Proteomes" id="UP000603912">
    <property type="component" value="Unassembled WGS sequence"/>
</dbReference>
<gene>
    <name evidence="10" type="ORF">GCM10007036_06080</name>
</gene>
<proteinExistence type="predicted"/>
<evidence type="ECO:0000259" key="9">
    <source>
        <dbReference type="SMART" id="SM00911"/>
    </source>
</evidence>
<evidence type="ECO:0000313" key="11">
    <source>
        <dbReference type="Proteomes" id="UP000603912"/>
    </source>
</evidence>
<feature type="domain" description="Signal transduction histidine kinase HWE region" evidence="9">
    <location>
        <begin position="402"/>
        <end position="483"/>
    </location>
</feature>
<name>A0A917I3D4_9HYPH</name>
<comment type="catalytic activity">
    <reaction evidence="1">
        <text>ATP + protein L-histidine = ADP + protein N-phospho-L-histidine.</text>
        <dbReference type="EC" id="2.7.13.3"/>
    </reaction>
</comment>
<organism evidence="10 11">
    <name type="scientific">Alsobacter metallidurans</name>
    <dbReference type="NCBI Taxonomy" id="340221"/>
    <lineage>
        <taxon>Bacteria</taxon>
        <taxon>Pseudomonadati</taxon>
        <taxon>Pseudomonadota</taxon>
        <taxon>Alphaproteobacteria</taxon>
        <taxon>Hyphomicrobiales</taxon>
        <taxon>Alsobacteraceae</taxon>
        <taxon>Alsobacter</taxon>
    </lineage>
</organism>
<dbReference type="GO" id="GO:0005524">
    <property type="term" value="F:ATP binding"/>
    <property type="evidence" value="ECO:0007669"/>
    <property type="project" value="UniProtKB-KW"/>
</dbReference>
<keyword evidence="3" id="KW-0597">Phosphoprotein</keyword>
<evidence type="ECO:0000256" key="4">
    <source>
        <dbReference type="ARBA" id="ARBA00022679"/>
    </source>
</evidence>
<dbReference type="SMART" id="SM00911">
    <property type="entry name" value="HWE_HK"/>
    <property type="match status" value="1"/>
</dbReference>
<reference evidence="10" key="1">
    <citation type="journal article" date="2014" name="Int. J. Syst. Evol. Microbiol.">
        <title>Complete genome sequence of Corynebacterium casei LMG S-19264T (=DSM 44701T), isolated from a smear-ripened cheese.</title>
        <authorList>
            <consortium name="US DOE Joint Genome Institute (JGI-PGF)"/>
            <person name="Walter F."/>
            <person name="Albersmeier A."/>
            <person name="Kalinowski J."/>
            <person name="Ruckert C."/>
        </authorList>
    </citation>
    <scope>NUCLEOTIDE SEQUENCE</scope>
    <source>
        <strain evidence="10">CGMCC 1.12214</strain>
    </source>
</reference>
<evidence type="ECO:0000256" key="2">
    <source>
        <dbReference type="ARBA" id="ARBA00012438"/>
    </source>
</evidence>
<keyword evidence="8" id="KW-0472">Membrane</keyword>
<keyword evidence="4" id="KW-0808">Transferase</keyword>